<proteinExistence type="predicted"/>
<dbReference type="Proteomes" id="UP000299102">
    <property type="component" value="Unassembled WGS sequence"/>
</dbReference>
<feature type="region of interest" description="Disordered" evidence="1">
    <location>
        <begin position="60"/>
        <end position="88"/>
    </location>
</feature>
<evidence type="ECO:0000256" key="1">
    <source>
        <dbReference type="SAM" id="MobiDB-lite"/>
    </source>
</evidence>
<sequence>MNIKSHNVPTPIHRDTKAPKVSRTIRRIKESANRLTARGPDVDLGRLQTGKLLMNINAGQRGDNSLYTSDALRPERRGEAPPNSACYT</sequence>
<evidence type="ECO:0000313" key="2">
    <source>
        <dbReference type="EMBL" id="GBP89800.1"/>
    </source>
</evidence>
<dbReference type="AlphaFoldDB" id="A0A4C1ZPI3"/>
<dbReference type="EMBL" id="BGZK01002031">
    <property type="protein sequence ID" value="GBP89800.1"/>
    <property type="molecule type" value="Genomic_DNA"/>
</dbReference>
<evidence type="ECO:0000313" key="3">
    <source>
        <dbReference type="Proteomes" id="UP000299102"/>
    </source>
</evidence>
<accession>A0A4C1ZPI3</accession>
<comment type="caution">
    <text evidence="2">The sequence shown here is derived from an EMBL/GenBank/DDBJ whole genome shotgun (WGS) entry which is preliminary data.</text>
</comment>
<keyword evidence="3" id="KW-1185">Reference proteome</keyword>
<name>A0A4C1ZPI3_EUMVA</name>
<organism evidence="2 3">
    <name type="scientific">Eumeta variegata</name>
    <name type="common">Bagworm moth</name>
    <name type="synonym">Eumeta japonica</name>
    <dbReference type="NCBI Taxonomy" id="151549"/>
    <lineage>
        <taxon>Eukaryota</taxon>
        <taxon>Metazoa</taxon>
        <taxon>Ecdysozoa</taxon>
        <taxon>Arthropoda</taxon>
        <taxon>Hexapoda</taxon>
        <taxon>Insecta</taxon>
        <taxon>Pterygota</taxon>
        <taxon>Neoptera</taxon>
        <taxon>Endopterygota</taxon>
        <taxon>Lepidoptera</taxon>
        <taxon>Glossata</taxon>
        <taxon>Ditrysia</taxon>
        <taxon>Tineoidea</taxon>
        <taxon>Psychidae</taxon>
        <taxon>Oiketicinae</taxon>
        <taxon>Eumeta</taxon>
    </lineage>
</organism>
<reference evidence="2 3" key="1">
    <citation type="journal article" date="2019" name="Commun. Biol.">
        <title>The bagworm genome reveals a unique fibroin gene that provides high tensile strength.</title>
        <authorList>
            <person name="Kono N."/>
            <person name="Nakamura H."/>
            <person name="Ohtoshi R."/>
            <person name="Tomita M."/>
            <person name="Numata K."/>
            <person name="Arakawa K."/>
        </authorList>
    </citation>
    <scope>NUCLEOTIDE SEQUENCE [LARGE SCALE GENOMIC DNA]</scope>
</reference>
<gene>
    <name evidence="2" type="ORF">EVAR_64777_1</name>
</gene>
<protein>
    <submittedName>
        <fullName evidence="2">Uncharacterized protein</fullName>
    </submittedName>
</protein>
<feature type="region of interest" description="Disordered" evidence="1">
    <location>
        <begin position="1"/>
        <end position="21"/>
    </location>
</feature>